<evidence type="ECO:0000256" key="2">
    <source>
        <dbReference type="ARBA" id="ARBA00007577"/>
    </source>
</evidence>
<feature type="domain" description="ABC transporter" evidence="13">
    <location>
        <begin position="977"/>
        <end position="1214"/>
    </location>
</feature>
<keyword evidence="10" id="KW-0325">Glycoprotein</keyword>
<dbReference type="GO" id="GO:0005743">
    <property type="term" value="C:mitochondrial inner membrane"/>
    <property type="evidence" value="ECO:0007669"/>
    <property type="project" value="TreeGrafter"/>
</dbReference>
<reference evidence="15 17" key="1">
    <citation type="submission" date="2018-09" db="EMBL/GenBank/DDBJ databases">
        <title>A high-quality reference genome of wild soybean provides a powerful tool to mine soybean genomes.</title>
        <authorList>
            <person name="Xie M."/>
            <person name="Chung C.Y.L."/>
            <person name="Li M.-W."/>
            <person name="Wong F.-L."/>
            <person name="Chan T.-F."/>
            <person name="Lam H.-M."/>
        </authorList>
    </citation>
    <scope>NUCLEOTIDE SEQUENCE [LARGE SCALE GENOMIC DNA]</scope>
    <source>
        <strain evidence="17">cv. W05</strain>
        <tissue evidence="15">Hypocotyl of etiolated seedlings</tissue>
    </source>
</reference>
<dbReference type="InterPro" id="IPR003439">
    <property type="entry name" value="ABC_transporter-like_ATP-bd"/>
</dbReference>
<dbReference type="GO" id="GO:0010329">
    <property type="term" value="F:auxin efflux transmembrane transporter activity"/>
    <property type="evidence" value="ECO:0007669"/>
    <property type="project" value="UniProtKB-ARBA"/>
</dbReference>
<keyword evidence="6" id="KW-0547">Nucleotide-binding</keyword>
<dbReference type="SUPFAM" id="SSF90123">
    <property type="entry name" value="ABC transporter transmembrane region"/>
    <property type="match status" value="2"/>
</dbReference>
<dbReference type="Proteomes" id="UP000289340">
    <property type="component" value="Chromosome 13"/>
</dbReference>
<feature type="transmembrane region" description="Helical" evidence="12">
    <location>
        <begin position="746"/>
        <end position="769"/>
    </location>
</feature>
<evidence type="ECO:0000256" key="6">
    <source>
        <dbReference type="ARBA" id="ARBA00022741"/>
    </source>
</evidence>
<dbReference type="CDD" id="cd18577">
    <property type="entry name" value="ABC_6TM_Pgp_ABCB1_D1_like"/>
    <property type="match status" value="1"/>
</dbReference>
<comment type="caution">
    <text evidence="15">The sequence shown here is derived from an EMBL/GenBank/DDBJ whole genome shotgun (WGS) entry which is preliminary data.</text>
</comment>
<dbReference type="InterPro" id="IPR003593">
    <property type="entry name" value="AAA+_ATPase"/>
</dbReference>
<dbReference type="FunFam" id="1.20.1560.10:FF:000009">
    <property type="entry name" value="ABC transporter B family member 1"/>
    <property type="match status" value="1"/>
</dbReference>
<evidence type="ECO:0000256" key="12">
    <source>
        <dbReference type="SAM" id="Phobius"/>
    </source>
</evidence>
<dbReference type="InterPro" id="IPR036640">
    <property type="entry name" value="ABC1_TM_sf"/>
</dbReference>
<feature type="transmembrane region" description="Helical" evidence="12">
    <location>
        <begin position="819"/>
        <end position="841"/>
    </location>
</feature>
<feature type="transmembrane region" description="Helical" evidence="12">
    <location>
        <begin position="93"/>
        <end position="113"/>
    </location>
</feature>
<dbReference type="PROSITE" id="PS50929">
    <property type="entry name" value="ABC_TM1F"/>
    <property type="match status" value="2"/>
</dbReference>
<feature type="transmembrane region" description="Helical" evidence="12">
    <location>
        <begin position="847"/>
        <end position="866"/>
    </location>
</feature>
<dbReference type="FunFam" id="1.20.1560.10:FF:000044">
    <property type="entry name" value="ABC transporter B family member 9"/>
    <property type="match status" value="1"/>
</dbReference>
<feature type="domain" description="ABC transmembrane type-1" evidence="14">
    <location>
        <begin position="706"/>
        <end position="907"/>
    </location>
</feature>
<dbReference type="AlphaFoldDB" id="A0A445HES7"/>
<comment type="subcellular location">
    <subcellularLocation>
        <location evidence="1">Cell membrane</location>
        <topology evidence="1">Multi-pass membrane protein</topology>
    </subcellularLocation>
</comment>
<dbReference type="FunFam" id="3.40.50.300:FF:000066">
    <property type="entry name" value="ABC transporter B family member 1"/>
    <property type="match status" value="2"/>
</dbReference>
<dbReference type="GO" id="GO:0015421">
    <property type="term" value="F:ABC-type oligopeptide transporter activity"/>
    <property type="evidence" value="ECO:0007669"/>
    <property type="project" value="TreeGrafter"/>
</dbReference>
<dbReference type="PANTHER" id="PTHR43394:SF16">
    <property type="entry name" value="ABC TRANSPORTER B FAMILY MEMBER 4-LIKE ISOFORM X1"/>
    <property type="match status" value="1"/>
</dbReference>
<evidence type="ECO:0000256" key="3">
    <source>
        <dbReference type="ARBA" id="ARBA00022448"/>
    </source>
</evidence>
<dbReference type="Gene3D" id="1.20.1560.10">
    <property type="entry name" value="ABC transporter type 1, transmembrane domain"/>
    <property type="match status" value="1"/>
</dbReference>
<evidence type="ECO:0000256" key="4">
    <source>
        <dbReference type="ARBA" id="ARBA00022692"/>
    </source>
</evidence>
<dbReference type="GO" id="GO:0016887">
    <property type="term" value="F:ATP hydrolysis activity"/>
    <property type="evidence" value="ECO:0007669"/>
    <property type="project" value="InterPro"/>
</dbReference>
<proteinExistence type="inferred from homology"/>
<name>A0A445HES7_GLYSO</name>
<dbReference type="InterPro" id="IPR027417">
    <property type="entry name" value="P-loop_NTPase"/>
</dbReference>
<dbReference type="GO" id="GO:0010328">
    <property type="term" value="F:auxin influx transmembrane transporter activity"/>
    <property type="evidence" value="ECO:0007669"/>
    <property type="project" value="UniProtKB-ARBA"/>
</dbReference>
<keyword evidence="4 12" id="KW-0812">Transmembrane</keyword>
<dbReference type="InterPro" id="IPR039421">
    <property type="entry name" value="Type_1_exporter"/>
</dbReference>
<comment type="similarity">
    <text evidence="2">Belongs to the ABC transporter superfamily. ABCB family. Multidrug resistance exporter (TC 3.A.1.201) subfamily.</text>
</comment>
<evidence type="ECO:0000256" key="8">
    <source>
        <dbReference type="ARBA" id="ARBA00022989"/>
    </source>
</evidence>
<dbReference type="PANTHER" id="PTHR43394">
    <property type="entry name" value="ATP-DEPENDENT PERMEASE MDL1, MITOCHONDRIAL"/>
    <property type="match status" value="1"/>
</dbReference>
<evidence type="ECO:0000313" key="15">
    <source>
        <dbReference type="EMBL" id="RZB72089.1"/>
    </source>
</evidence>
<organism evidence="15 17">
    <name type="scientific">Glycine soja</name>
    <name type="common">Wild soybean</name>
    <dbReference type="NCBI Taxonomy" id="3848"/>
    <lineage>
        <taxon>Eukaryota</taxon>
        <taxon>Viridiplantae</taxon>
        <taxon>Streptophyta</taxon>
        <taxon>Embryophyta</taxon>
        <taxon>Tracheophyta</taxon>
        <taxon>Spermatophyta</taxon>
        <taxon>Magnoliopsida</taxon>
        <taxon>eudicotyledons</taxon>
        <taxon>Gunneridae</taxon>
        <taxon>Pentapetalae</taxon>
        <taxon>rosids</taxon>
        <taxon>fabids</taxon>
        <taxon>Fabales</taxon>
        <taxon>Fabaceae</taxon>
        <taxon>Papilionoideae</taxon>
        <taxon>50 kb inversion clade</taxon>
        <taxon>NPAAA clade</taxon>
        <taxon>indigoferoid/millettioid clade</taxon>
        <taxon>Phaseoleae</taxon>
        <taxon>Glycine</taxon>
        <taxon>Glycine subgen. Soja</taxon>
    </lineage>
</organism>
<gene>
    <name evidence="15" type="ORF">D0Y65_036437</name>
</gene>
<evidence type="ECO:0000259" key="14">
    <source>
        <dbReference type="PROSITE" id="PS50929"/>
    </source>
</evidence>
<dbReference type="Gene3D" id="3.40.50.300">
    <property type="entry name" value="P-loop containing nucleotide triphosphate hydrolases"/>
    <property type="match status" value="2"/>
</dbReference>
<dbReference type="Pfam" id="PF00664">
    <property type="entry name" value="ABC_membrane"/>
    <property type="match status" value="2"/>
</dbReference>
<evidence type="ECO:0000256" key="10">
    <source>
        <dbReference type="ARBA" id="ARBA00023180"/>
    </source>
</evidence>
<sequence length="1221" mass="131041">MAQDIALNRDSDSKEDSKSKAKDKTVKTVPLYKLFSFADPLDNLLMFLGTVGAIGNGVSIPLTILMFGNMINAFGGTEDSNVVDEVSKVSLKFVYFAVGTFLLSLLQLTCWMVTGERQATRIRGLYLKTILRQDVTFFDKETRTGEVVGRMSGDTVLIQDAMGEKVGQFLQFIATFIGSFAVAFIKGWLLTVVMLSCIPPLALVGAVLGQVISKASSRGQEAYSIAATVAEQTIGSIRTVASFTGEKQAIANYNQSLTKAYKAGVQGPLASGLGFGALYFVFTCSYGLATWFGAKMIIEKGYTGGEVITVIVAVLNGSMSLGQASPSLSAFAAGQAAAFKMFETIKRKPEIDAYDTTGRQLDDIRGDIELREVCFSYPTRPDELIFNGFSLSIPSGTTTALVGESGSGKSTVVGLIERFYDPQAGEVLIDSINLKEFKLKWIRQKIGLVSQEPVLFTCSIKENIAYGKDGATDEEIRAAAELANAAKFIDKLPLGLDTMVGEHGAQLSGGQKQRVAIARAILKDPRILLLDEATSALDAESEKIVQEALDRIMINRTTVIVAHRLSTIRNADSIAVIHQGKIVERGSHAELTKDPNGAYRQLIRLQEIKGSEKNAANDTDKIESIVHSGRQSSQRSSIQSISQRSSGVGSSGCNSFSESHGVPATVGFLEPSGGRPQAPPSTVSSPPEVPLYRLAYLNKPEIPFLLIGTIAAVGSGVILPILALFISKMISIFYEPVDELHKDSKHWALLFVALGVVSFVMPPCRFYLFGIAGGKLIKRIRIMCFEKVVHMEVSWFDEAEHSSGAIGARLSSDAAAVRALVGDALGLLVQNIATAVAGLVIAFDASWQLALIILALAPLLALNGYVQLKVLKGFSADAKKLYEEASQVANDALGSIRTVASFCAEKKDGKATMLDVFRVFFALNLAAVGISQSGSLVPDSSNSKSAAASVFAILDRKSQIDPSDDSGLTLEEVKGEIEFKHVSFKYPTRPDVQIFRDLCLTIHNGKTVALVGESGSGKSTVISLLQRFYDPDLGNITLDGTEIQRMQVKWLRQQMGLVSQEPVLFNDTIRANIAYGKGGDATEAEIIAAAELANAHNFTCSLQEGYDTIVGERGIQLSGGQKQRVAIARAIVKNPKILLLDEATSALDAESEKVVQDALDCVMVDRTTIVVAHRLSTIKGADLIAVVKNGVIAEKGKHEALLNKGGDYASLVALHTTASTS</sequence>
<keyword evidence="3" id="KW-0813">Transport</keyword>
<feature type="domain" description="ABC transporter" evidence="13">
    <location>
        <begin position="368"/>
        <end position="604"/>
    </location>
</feature>
<dbReference type="EMBL" id="QZWG01000013">
    <property type="protein sequence ID" value="RZB72089.1"/>
    <property type="molecule type" value="Genomic_DNA"/>
</dbReference>
<dbReference type="Pfam" id="PF00005">
    <property type="entry name" value="ABC_tran"/>
    <property type="match status" value="2"/>
</dbReference>
<dbReference type="PROSITE" id="PS00211">
    <property type="entry name" value="ABC_TRANSPORTER_1"/>
    <property type="match status" value="2"/>
</dbReference>
<accession>A0A445HES7</accession>
<feature type="domain" description="ABC transmembrane type-1" evidence="14">
    <location>
        <begin position="47"/>
        <end position="333"/>
    </location>
</feature>
<keyword evidence="8 12" id="KW-1133">Transmembrane helix</keyword>
<evidence type="ECO:0000256" key="5">
    <source>
        <dbReference type="ARBA" id="ARBA00022737"/>
    </source>
</evidence>
<evidence type="ECO:0000256" key="11">
    <source>
        <dbReference type="SAM" id="MobiDB-lite"/>
    </source>
</evidence>
<feature type="compositionally biased region" description="Basic and acidic residues" evidence="11">
    <location>
        <begin position="7"/>
        <end position="21"/>
    </location>
</feature>
<feature type="region of interest" description="Disordered" evidence="11">
    <location>
        <begin position="626"/>
        <end position="657"/>
    </location>
</feature>
<keyword evidence="5" id="KW-0677">Repeat</keyword>
<dbReference type="SMART" id="SM00382">
    <property type="entry name" value="AAA"/>
    <property type="match status" value="2"/>
</dbReference>
<feature type="region of interest" description="Disordered" evidence="11">
    <location>
        <begin position="1"/>
        <end position="21"/>
    </location>
</feature>
<dbReference type="CDD" id="cd03249">
    <property type="entry name" value="ABC_MTABC3_MDL1_MDL2"/>
    <property type="match status" value="2"/>
</dbReference>
<keyword evidence="17" id="KW-1185">Reference proteome</keyword>
<feature type="transmembrane region" description="Helical" evidence="12">
    <location>
        <begin position="191"/>
        <end position="212"/>
    </location>
</feature>
<feature type="compositionally biased region" description="Low complexity" evidence="11">
    <location>
        <begin position="628"/>
        <end position="652"/>
    </location>
</feature>
<keyword evidence="7" id="KW-0067">ATP-binding</keyword>
<evidence type="ECO:0000256" key="7">
    <source>
        <dbReference type="ARBA" id="ARBA00022840"/>
    </source>
</evidence>
<dbReference type="InterPro" id="IPR017871">
    <property type="entry name" value="ABC_transporter-like_CS"/>
</dbReference>
<dbReference type="GO" id="GO:0005886">
    <property type="term" value="C:plasma membrane"/>
    <property type="evidence" value="ECO:0007669"/>
    <property type="project" value="UniProtKB-SubCell"/>
</dbReference>
<evidence type="ECO:0000256" key="1">
    <source>
        <dbReference type="ARBA" id="ARBA00004651"/>
    </source>
</evidence>
<dbReference type="PROSITE" id="PS50893">
    <property type="entry name" value="ABC_TRANSPORTER_2"/>
    <property type="match status" value="2"/>
</dbReference>
<feature type="transmembrane region" description="Helical" evidence="12">
    <location>
        <begin position="169"/>
        <end position="185"/>
    </location>
</feature>
<dbReference type="InterPro" id="IPR011527">
    <property type="entry name" value="ABC1_TM_dom"/>
</dbReference>
<feature type="transmembrane region" description="Helical" evidence="12">
    <location>
        <begin position="702"/>
        <end position="726"/>
    </location>
</feature>
<protein>
    <submittedName>
        <fullName evidence="15">ABC transporter B family member 11 isoform C</fullName>
    </submittedName>
    <submittedName>
        <fullName evidence="16">ABC transporter B family member 11 isoform D</fullName>
    </submittedName>
</protein>
<dbReference type="FunFam" id="1.20.1560.10:FF:000025">
    <property type="entry name" value="ABC transporter B family member 9"/>
    <property type="match status" value="1"/>
</dbReference>
<evidence type="ECO:0000313" key="17">
    <source>
        <dbReference type="Proteomes" id="UP000289340"/>
    </source>
</evidence>
<evidence type="ECO:0000259" key="13">
    <source>
        <dbReference type="PROSITE" id="PS50893"/>
    </source>
</evidence>
<dbReference type="GO" id="GO:0090374">
    <property type="term" value="P:oligopeptide export from mitochondrion"/>
    <property type="evidence" value="ECO:0007669"/>
    <property type="project" value="TreeGrafter"/>
</dbReference>
<dbReference type="EMBL" id="QZWG01000013">
    <property type="protein sequence ID" value="RZB72090.1"/>
    <property type="molecule type" value="Genomic_DNA"/>
</dbReference>
<evidence type="ECO:0000313" key="16">
    <source>
        <dbReference type="EMBL" id="RZB72090.1"/>
    </source>
</evidence>
<evidence type="ECO:0000256" key="9">
    <source>
        <dbReference type="ARBA" id="ARBA00023136"/>
    </source>
</evidence>
<dbReference type="CDD" id="cd18578">
    <property type="entry name" value="ABC_6TM_Pgp_ABCB1_D2_like"/>
    <property type="match status" value="1"/>
</dbReference>
<dbReference type="SUPFAM" id="SSF52540">
    <property type="entry name" value="P-loop containing nucleoside triphosphate hydrolases"/>
    <property type="match status" value="2"/>
</dbReference>
<dbReference type="GO" id="GO:0005524">
    <property type="term" value="F:ATP binding"/>
    <property type="evidence" value="ECO:0007669"/>
    <property type="project" value="UniProtKB-KW"/>
</dbReference>
<feature type="transmembrane region" description="Helical" evidence="12">
    <location>
        <begin position="44"/>
        <end position="67"/>
    </location>
</feature>
<keyword evidence="9 12" id="KW-0472">Membrane</keyword>